<dbReference type="RefSeq" id="YP_009324217.1">
    <property type="nucleotide sequence ID" value="NC_031935.1"/>
</dbReference>
<dbReference type="KEGG" id="vg:30309127"/>
<evidence type="ECO:0000313" key="2">
    <source>
        <dbReference type="Proteomes" id="UP000202081"/>
    </source>
</evidence>
<evidence type="ECO:0000313" key="1">
    <source>
        <dbReference type="EMBL" id="AOV61749.1"/>
    </source>
</evidence>
<accession>A0A1D8KSY4</accession>
<gene>
    <name evidence="1" type="ORF">P29B0810_054</name>
</gene>
<dbReference type="Proteomes" id="UP000202081">
    <property type="component" value="Segment"/>
</dbReference>
<name>A0A1D8KSY4_9CAUD</name>
<sequence>MKKNSSNSTPNSPLSDELKKMILSYMEACNAGDYDKADSIMFSIRKYNESHS</sequence>
<reference evidence="1 2" key="1">
    <citation type="journal article" date="2016" name="Virology">
        <title>The genomic content and context of auxiliary metabolic genes in marine cyanomyoviruses.</title>
        <authorList>
            <person name="Crummett L.T."/>
            <person name="Puxty R.J."/>
            <person name="Weihe C."/>
            <person name="Marston M.F."/>
            <person name="Martiny J.B."/>
        </authorList>
    </citation>
    <scope>NUCLEOTIDE SEQUENCE [LARGE SCALE GENOMIC DNA]</scope>
    <source>
        <strain evidence="1">0810PA29</strain>
    </source>
</reference>
<organism evidence="1 2">
    <name type="scientific">Synechococcus phage S-WAM2</name>
    <dbReference type="NCBI Taxonomy" id="1815522"/>
    <lineage>
        <taxon>Viruses</taxon>
        <taxon>Duplodnaviria</taxon>
        <taxon>Heunggongvirae</taxon>
        <taxon>Uroviricota</taxon>
        <taxon>Caudoviricetes</taxon>
        <taxon>Pantevenvirales</taxon>
        <taxon>Kyanoviridae</taxon>
        <taxon>Cymopoleiavirus</taxon>
        <taxon>Cymopoleiavirus swam2</taxon>
    </lineage>
</organism>
<dbReference type="EMBL" id="KU686211">
    <property type="protein sequence ID" value="AOV61749.1"/>
    <property type="molecule type" value="Genomic_DNA"/>
</dbReference>
<dbReference type="GeneID" id="30309127"/>
<keyword evidence="2" id="KW-1185">Reference proteome</keyword>
<protein>
    <submittedName>
        <fullName evidence="1">Uncharacterized protein</fullName>
    </submittedName>
</protein>
<proteinExistence type="predicted"/>